<protein>
    <submittedName>
        <fullName evidence="1">Uncharacterized protein</fullName>
    </submittedName>
</protein>
<name>A0AAV2H6X1_LYMST</name>
<dbReference type="AlphaFoldDB" id="A0AAV2H6X1"/>
<evidence type="ECO:0000313" key="2">
    <source>
        <dbReference type="Proteomes" id="UP001497497"/>
    </source>
</evidence>
<keyword evidence="2" id="KW-1185">Reference proteome</keyword>
<organism evidence="1 2">
    <name type="scientific">Lymnaea stagnalis</name>
    <name type="common">Great pond snail</name>
    <name type="synonym">Helix stagnalis</name>
    <dbReference type="NCBI Taxonomy" id="6523"/>
    <lineage>
        <taxon>Eukaryota</taxon>
        <taxon>Metazoa</taxon>
        <taxon>Spiralia</taxon>
        <taxon>Lophotrochozoa</taxon>
        <taxon>Mollusca</taxon>
        <taxon>Gastropoda</taxon>
        <taxon>Heterobranchia</taxon>
        <taxon>Euthyneura</taxon>
        <taxon>Panpulmonata</taxon>
        <taxon>Hygrophila</taxon>
        <taxon>Lymnaeoidea</taxon>
        <taxon>Lymnaeidae</taxon>
        <taxon>Lymnaea</taxon>
    </lineage>
</organism>
<dbReference type="EMBL" id="CAXITT010000039">
    <property type="protein sequence ID" value="CAL1528863.1"/>
    <property type="molecule type" value="Genomic_DNA"/>
</dbReference>
<proteinExistence type="predicted"/>
<gene>
    <name evidence="1" type="ORF">GSLYS_00003033001</name>
</gene>
<comment type="caution">
    <text evidence="1">The sequence shown here is derived from an EMBL/GenBank/DDBJ whole genome shotgun (WGS) entry which is preliminary data.</text>
</comment>
<evidence type="ECO:0000313" key="1">
    <source>
        <dbReference type="EMBL" id="CAL1528863.1"/>
    </source>
</evidence>
<sequence length="102" mass="11859">FQYSWAIPRYYLTQNWTTTSDVHIVVIIQEIYLDFLKLDGYYFKPDVTETVLSSEKYVVVTHRVGYGYHTLSNDHGLFGVFVYGETNEKKFCTAAGMNHMVS</sequence>
<feature type="non-terminal residue" evidence="1">
    <location>
        <position position="1"/>
    </location>
</feature>
<reference evidence="1 2" key="1">
    <citation type="submission" date="2024-04" db="EMBL/GenBank/DDBJ databases">
        <authorList>
            <consortium name="Genoscope - CEA"/>
            <person name="William W."/>
        </authorList>
    </citation>
    <scope>NUCLEOTIDE SEQUENCE [LARGE SCALE GENOMIC DNA]</scope>
</reference>
<accession>A0AAV2H6X1</accession>
<dbReference type="Proteomes" id="UP001497497">
    <property type="component" value="Unassembled WGS sequence"/>
</dbReference>